<dbReference type="AlphaFoldDB" id="A0A0B7ATW5"/>
<feature type="non-terminal residue" evidence="1">
    <location>
        <position position="63"/>
    </location>
</feature>
<proteinExistence type="predicted"/>
<protein>
    <submittedName>
        <fullName evidence="1">Uncharacterized protein</fullName>
    </submittedName>
</protein>
<accession>A0A0B7ATW5</accession>
<gene>
    <name evidence="1" type="primary">ORF140396</name>
</gene>
<sequence length="63" mass="7355">MAACKLGEHSLFSYYDSSVINKILNKCCRVLELMLNIISHKTVFSIRNIKQTNHLEQRFPNWG</sequence>
<dbReference type="EMBL" id="HACG01037187">
    <property type="protein sequence ID" value="CEK84052.1"/>
    <property type="molecule type" value="Transcribed_RNA"/>
</dbReference>
<organism evidence="1">
    <name type="scientific">Arion vulgaris</name>
    <dbReference type="NCBI Taxonomy" id="1028688"/>
    <lineage>
        <taxon>Eukaryota</taxon>
        <taxon>Metazoa</taxon>
        <taxon>Spiralia</taxon>
        <taxon>Lophotrochozoa</taxon>
        <taxon>Mollusca</taxon>
        <taxon>Gastropoda</taxon>
        <taxon>Heterobranchia</taxon>
        <taxon>Euthyneura</taxon>
        <taxon>Panpulmonata</taxon>
        <taxon>Eupulmonata</taxon>
        <taxon>Stylommatophora</taxon>
        <taxon>Helicina</taxon>
        <taxon>Arionoidea</taxon>
        <taxon>Arionidae</taxon>
        <taxon>Arion</taxon>
    </lineage>
</organism>
<reference evidence="1" key="1">
    <citation type="submission" date="2014-12" db="EMBL/GenBank/DDBJ databases">
        <title>Insight into the proteome of Arion vulgaris.</title>
        <authorList>
            <person name="Aradska J."/>
            <person name="Bulat T."/>
            <person name="Smidak R."/>
            <person name="Sarate P."/>
            <person name="Gangsoo J."/>
            <person name="Sialana F."/>
            <person name="Bilban M."/>
            <person name="Lubec G."/>
        </authorList>
    </citation>
    <scope>NUCLEOTIDE SEQUENCE</scope>
    <source>
        <tissue evidence="1">Skin</tissue>
    </source>
</reference>
<name>A0A0B7ATW5_9EUPU</name>
<evidence type="ECO:0000313" key="1">
    <source>
        <dbReference type="EMBL" id="CEK84052.1"/>
    </source>
</evidence>